<dbReference type="AlphaFoldDB" id="A0A6P0FBH9"/>
<organism evidence="2 4">
    <name type="scientific">Xanthomonas perforans</name>
    <dbReference type="NCBI Taxonomy" id="442694"/>
    <lineage>
        <taxon>Bacteria</taxon>
        <taxon>Pseudomonadati</taxon>
        <taxon>Pseudomonadota</taxon>
        <taxon>Gammaproteobacteria</taxon>
        <taxon>Lysobacterales</taxon>
        <taxon>Lysobacteraceae</taxon>
        <taxon>Xanthomonas</taxon>
    </lineage>
</organism>
<evidence type="ECO:0000313" key="3">
    <source>
        <dbReference type="Proteomes" id="UP000035369"/>
    </source>
</evidence>
<keyword evidence="3" id="KW-1185">Reference proteome</keyword>
<dbReference type="Proteomes" id="UP000471082">
    <property type="component" value="Unassembled WGS sequence"/>
</dbReference>
<gene>
    <name evidence="2" type="ORF">G3W61_13945</name>
    <name evidence="1" type="ORF">XP315_22510</name>
</gene>
<protein>
    <submittedName>
        <fullName evidence="2">Uncharacterized protein</fullName>
    </submittedName>
</protein>
<reference evidence="1 3" key="1">
    <citation type="submission" date="2015-02" db="EMBL/GenBank/DDBJ databases">
        <title>Whole genome sequencing of multiple isolates of three species of pepper and tomato-infecting xanthomonads reveals genetic diversity in field strains and pinpoints effectors responsible for host specificity.</title>
        <authorList>
            <person name="Schwartz A."/>
            <person name="Dahlbeck D."/>
            <person name="Staskawicz B."/>
            <person name="Bart R."/>
            <person name="Potnis N."/>
            <person name="Minsavage G."/>
            <person name="Timilsina S."/>
            <person name="Goss E."/>
            <person name="Jones J."/>
            <person name="Vallad G."/>
            <person name="Barak J."/>
            <person name="Miller S."/>
            <person name="Ritchie D."/>
            <person name="Martins J.Jr."/>
            <person name="Patane J.S."/>
            <person name="Setubal J.C."/>
        </authorList>
    </citation>
    <scope>NUCLEOTIDE SEQUENCE [LARGE SCALE GENOMIC DNA]</scope>
    <source>
        <strain evidence="1 3">Xp3-15</strain>
    </source>
</reference>
<dbReference type="Proteomes" id="UP000035369">
    <property type="component" value="Unassembled WGS sequence"/>
</dbReference>
<accession>A0A6P0FBH9</accession>
<dbReference type="EMBL" id="JZUY01000057">
    <property type="protein sequence ID" value="KLC01353.1"/>
    <property type="molecule type" value="Genomic_DNA"/>
</dbReference>
<proteinExistence type="predicted"/>
<comment type="caution">
    <text evidence="2">The sequence shown here is derived from an EMBL/GenBank/DDBJ whole genome shotgun (WGS) entry which is preliminary data.</text>
</comment>
<name>A0A6P0FBH9_XANPE</name>
<sequence length="79" mass="8637">MVLHTIGRNFEELTMDQAKTTQQIHCVSVDAGLRQARAVLAELTDFVRSTPCLCCPALLPLPAIQCERCRLLDRVGGAA</sequence>
<reference evidence="2 4" key="2">
    <citation type="submission" date="2019-11" db="EMBL/GenBank/DDBJ databases">
        <title>Genome-resolved metagenomics to study the prevalence of co-infection and intraspecific heterogeneity among plant pathogen metapopulations.</title>
        <authorList>
            <person name="Newberry E."/>
            <person name="Bhandari R."/>
            <person name="Kemble J."/>
            <person name="Sikora E."/>
            <person name="Potnis N."/>
        </authorList>
    </citation>
    <scope>NUCLEOTIDE SEQUENCE [LARGE SCALE GENOMIC DNA]</scope>
    <source>
        <strain evidence="2">Xp_Tom_Tuscaloosa_18b</strain>
    </source>
</reference>
<evidence type="ECO:0000313" key="2">
    <source>
        <dbReference type="EMBL" id="NEL77339.1"/>
    </source>
</evidence>
<dbReference type="EMBL" id="JAAGYU010000061">
    <property type="protein sequence ID" value="NEL77339.1"/>
    <property type="molecule type" value="Genomic_DNA"/>
</dbReference>
<evidence type="ECO:0000313" key="1">
    <source>
        <dbReference type="EMBL" id="KLC01353.1"/>
    </source>
</evidence>
<evidence type="ECO:0000313" key="4">
    <source>
        <dbReference type="Proteomes" id="UP000471082"/>
    </source>
</evidence>